<name>A0A6A6JHV3_WESOR</name>
<gene>
    <name evidence="1" type="ORF">EI97DRAFT_433923</name>
</gene>
<proteinExistence type="predicted"/>
<dbReference type="RefSeq" id="XP_033653531.1">
    <property type="nucleotide sequence ID" value="XM_033798489.1"/>
</dbReference>
<dbReference type="Proteomes" id="UP000800097">
    <property type="component" value="Unassembled WGS sequence"/>
</dbReference>
<evidence type="ECO:0000313" key="1">
    <source>
        <dbReference type="EMBL" id="KAF2275992.1"/>
    </source>
</evidence>
<dbReference type="SUPFAM" id="SSF50978">
    <property type="entry name" value="WD40 repeat-like"/>
    <property type="match status" value="1"/>
</dbReference>
<dbReference type="OrthoDB" id="1932312at2759"/>
<dbReference type="InterPro" id="IPR015943">
    <property type="entry name" value="WD40/YVTN_repeat-like_dom_sf"/>
</dbReference>
<reference evidence="1" key="1">
    <citation type="journal article" date="2020" name="Stud. Mycol.">
        <title>101 Dothideomycetes genomes: a test case for predicting lifestyles and emergence of pathogens.</title>
        <authorList>
            <person name="Haridas S."/>
            <person name="Albert R."/>
            <person name="Binder M."/>
            <person name="Bloem J."/>
            <person name="Labutti K."/>
            <person name="Salamov A."/>
            <person name="Andreopoulos B."/>
            <person name="Baker S."/>
            <person name="Barry K."/>
            <person name="Bills G."/>
            <person name="Bluhm B."/>
            <person name="Cannon C."/>
            <person name="Castanera R."/>
            <person name="Culley D."/>
            <person name="Daum C."/>
            <person name="Ezra D."/>
            <person name="Gonzalez J."/>
            <person name="Henrissat B."/>
            <person name="Kuo A."/>
            <person name="Liang C."/>
            <person name="Lipzen A."/>
            <person name="Lutzoni F."/>
            <person name="Magnuson J."/>
            <person name="Mondo S."/>
            <person name="Nolan M."/>
            <person name="Ohm R."/>
            <person name="Pangilinan J."/>
            <person name="Park H.-J."/>
            <person name="Ramirez L."/>
            <person name="Alfaro M."/>
            <person name="Sun H."/>
            <person name="Tritt A."/>
            <person name="Yoshinaga Y."/>
            <person name="Zwiers L.-H."/>
            <person name="Turgeon B."/>
            <person name="Goodwin S."/>
            <person name="Spatafora J."/>
            <person name="Crous P."/>
            <person name="Grigoriev I."/>
        </authorList>
    </citation>
    <scope>NUCLEOTIDE SEQUENCE</scope>
    <source>
        <strain evidence="1">CBS 379.55</strain>
    </source>
</reference>
<sequence>MLPSAAELVAGYLRTNGYNETLEKFIDEAGLEKGSGSSNVISVEDLLREKQAFDLSLKFEKLGTHATQATWRKPAPSVPTVLGAVPTKANIISAFMLNLKLPGSSTPRKCIAATTADRRLNLIDPLAPMYPLIRSYVHFIDSPLLDLVAINQRFLLAGTMSGKVILYDTAADEVASERKDHTKYVVKLAAWKMPDCILVASAGWDAKVNIYRLQLDAHDNLRLGEPLITSTLPTIPETIIFIERAGSSSPVLLVTRRDSTCLFYYDVPISNSSANEMTLLGRQNLVPHSNAWIVFSPSDVQISPADPSIAAIATSSTPHMKLLVVRLLVPPNQQAGTGMMAVENDAGPPPTQAAQARAELRLQDREEAAILVSINTMAPQTAYSTPKLAWRPDGSGIYVTADDGVSRFRGKHW</sequence>
<accession>A0A6A6JHV3</accession>
<dbReference type="PROSITE" id="PS50896">
    <property type="entry name" value="LISH"/>
    <property type="match status" value="1"/>
</dbReference>
<dbReference type="InterPro" id="IPR036322">
    <property type="entry name" value="WD40_repeat_dom_sf"/>
</dbReference>
<keyword evidence="2" id="KW-1185">Reference proteome</keyword>
<dbReference type="EMBL" id="ML986495">
    <property type="protein sequence ID" value="KAF2275992.1"/>
    <property type="molecule type" value="Genomic_DNA"/>
</dbReference>
<dbReference type="InterPro" id="IPR006594">
    <property type="entry name" value="LisH"/>
</dbReference>
<dbReference type="AlphaFoldDB" id="A0A6A6JHV3"/>
<organism evidence="1 2">
    <name type="scientific">Westerdykella ornata</name>
    <dbReference type="NCBI Taxonomy" id="318751"/>
    <lineage>
        <taxon>Eukaryota</taxon>
        <taxon>Fungi</taxon>
        <taxon>Dikarya</taxon>
        <taxon>Ascomycota</taxon>
        <taxon>Pezizomycotina</taxon>
        <taxon>Dothideomycetes</taxon>
        <taxon>Pleosporomycetidae</taxon>
        <taxon>Pleosporales</taxon>
        <taxon>Sporormiaceae</taxon>
        <taxon>Westerdykella</taxon>
    </lineage>
</organism>
<dbReference type="GeneID" id="54551664"/>
<protein>
    <submittedName>
        <fullName evidence="1">Uncharacterized protein</fullName>
    </submittedName>
</protein>
<evidence type="ECO:0000313" key="2">
    <source>
        <dbReference type="Proteomes" id="UP000800097"/>
    </source>
</evidence>
<dbReference type="Gene3D" id="2.130.10.10">
    <property type="entry name" value="YVTN repeat-like/Quinoprotein amine dehydrogenase"/>
    <property type="match status" value="1"/>
</dbReference>